<sequence>MPTNTGVNVRDWRFRSSTSLSTESFQRTRRKPSQSGVALFDSTTIQLPKYCTDAPSMGSSFDACPTKKQIIVDKLSWLNLLNLMRRFVQESHAPIRAGISCADSCRNPTRRFVQESHAPIRAGISCVDSCRNLILFQLPVAPLIPAIYIYIYILGILFWFWGMTLAITDYFSKWAEAVPLAEVKSSRVVSFYQTPCHLPFRCTPADHS</sequence>
<dbReference type="AlphaFoldDB" id="A0AAX6GIA0"/>
<organism evidence="2 3">
    <name type="scientific">Iris pallida</name>
    <name type="common">Sweet iris</name>
    <dbReference type="NCBI Taxonomy" id="29817"/>
    <lineage>
        <taxon>Eukaryota</taxon>
        <taxon>Viridiplantae</taxon>
        <taxon>Streptophyta</taxon>
        <taxon>Embryophyta</taxon>
        <taxon>Tracheophyta</taxon>
        <taxon>Spermatophyta</taxon>
        <taxon>Magnoliopsida</taxon>
        <taxon>Liliopsida</taxon>
        <taxon>Asparagales</taxon>
        <taxon>Iridaceae</taxon>
        <taxon>Iridoideae</taxon>
        <taxon>Irideae</taxon>
        <taxon>Iris</taxon>
    </lineage>
</organism>
<feature type="transmembrane region" description="Helical" evidence="1">
    <location>
        <begin position="147"/>
        <end position="167"/>
    </location>
</feature>
<reference evidence="2" key="1">
    <citation type="journal article" date="2023" name="GigaByte">
        <title>Genome assembly of the bearded iris, Iris pallida Lam.</title>
        <authorList>
            <person name="Bruccoleri R.E."/>
            <person name="Oakeley E.J."/>
            <person name="Faust A.M.E."/>
            <person name="Altorfer M."/>
            <person name="Dessus-Babus S."/>
            <person name="Burckhardt D."/>
            <person name="Oertli M."/>
            <person name="Naumann U."/>
            <person name="Petersen F."/>
            <person name="Wong J."/>
        </authorList>
    </citation>
    <scope>NUCLEOTIDE SEQUENCE</scope>
    <source>
        <strain evidence="2">GSM-AAB239-AS_SAM_17_03QT</strain>
    </source>
</reference>
<keyword evidence="1" id="KW-0812">Transmembrane</keyword>
<keyword evidence="1" id="KW-1133">Transmembrane helix</keyword>
<accession>A0AAX6GIA0</accession>
<keyword evidence="1" id="KW-0472">Membrane</keyword>
<reference evidence="2" key="2">
    <citation type="submission" date="2023-04" db="EMBL/GenBank/DDBJ databases">
        <authorList>
            <person name="Bruccoleri R.E."/>
            <person name="Oakeley E.J."/>
            <person name="Faust A.-M."/>
            <person name="Dessus-Babus S."/>
            <person name="Altorfer M."/>
            <person name="Burckhardt D."/>
            <person name="Oertli M."/>
            <person name="Naumann U."/>
            <person name="Petersen F."/>
            <person name="Wong J."/>
        </authorList>
    </citation>
    <scope>NUCLEOTIDE SEQUENCE</scope>
    <source>
        <strain evidence="2">GSM-AAB239-AS_SAM_17_03QT</strain>
        <tissue evidence="2">Leaf</tissue>
    </source>
</reference>
<comment type="caution">
    <text evidence="2">The sequence shown here is derived from an EMBL/GenBank/DDBJ whole genome shotgun (WGS) entry which is preliminary data.</text>
</comment>
<protein>
    <submittedName>
        <fullName evidence="2">Uncharacterized protein</fullName>
    </submittedName>
</protein>
<dbReference type="Proteomes" id="UP001140949">
    <property type="component" value="Unassembled WGS sequence"/>
</dbReference>
<evidence type="ECO:0000313" key="3">
    <source>
        <dbReference type="Proteomes" id="UP001140949"/>
    </source>
</evidence>
<dbReference type="EMBL" id="JANAVB010019798">
    <property type="protein sequence ID" value="KAJ6828058.1"/>
    <property type="molecule type" value="Genomic_DNA"/>
</dbReference>
<gene>
    <name evidence="2" type="ORF">M6B38_364810</name>
</gene>
<evidence type="ECO:0000313" key="2">
    <source>
        <dbReference type="EMBL" id="KAJ6828058.1"/>
    </source>
</evidence>
<name>A0AAX6GIA0_IRIPA</name>
<proteinExistence type="predicted"/>
<keyword evidence="3" id="KW-1185">Reference proteome</keyword>
<evidence type="ECO:0000256" key="1">
    <source>
        <dbReference type="SAM" id="Phobius"/>
    </source>
</evidence>